<gene>
    <name evidence="2" type="ORF">SAMN02745225_00015</name>
</gene>
<dbReference type="PANTHER" id="PTHR46889">
    <property type="entry name" value="TRANSPOSASE INSF FOR INSERTION SEQUENCE IS3B-RELATED"/>
    <property type="match status" value="1"/>
</dbReference>
<organism evidence="2 3">
    <name type="scientific">Ferrithrix thermotolerans DSM 19514</name>
    <dbReference type="NCBI Taxonomy" id="1121881"/>
    <lineage>
        <taxon>Bacteria</taxon>
        <taxon>Bacillati</taxon>
        <taxon>Actinomycetota</taxon>
        <taxon>Acidimicrobiia</taxon>
        <taxon>Acidimicrobiales</taxon>
        <taxon>Acidimicrobiaceae</taxon>
        <taxon>Ferrithrix</taxon>
    </lineage>
</organism>
<dbReference type="AlphaFoldDB" id="A0A1M4S4F7"/>
<dbReference type="PROSITE" id="PS50994">
    <property type="entry name" value="INTEGRASE"/>
    <property type="match status" value="1"/>
</dbReference>
<dbReference type="Gene3D" id="3.30.420.10">
    <property type="entry name" value="Ribonuclease H-like superfamily/Ribonuclease H"/>
    <property type="match status" value="1"/>
</dbReference>
<dbReference type="PANTHER" id="PTHR46889:SF4">
    <property type="entry name" value="TRANSPOSASE INSO FOR INSERTION SEQUENCE ELEMENT IS911B-RELATED"/>
    <property type="match status" value="1"/>
</dbReference>
<dbReference type="InterPro" id="IPR036397">
    <property type="entry name" value="RNaseH_sf"/>
</dbReference>
<sequence>MIVGWKVSHSLKSDLATDALQMALGQRGNTDDLVHHSDRGVQYFSVAYSATLLAAGTRPSVGTRGDSLDNALSESLNGLYKTELIKAIEVQDDEIAVEWETCKWVEWYNNRRLHSSIGMMSPVEYEALYYDQMKSVDHLVHR</sequence>
<name>A0A1M4S4F7_9ACTN</name>
<keyword evidence="3" id="KW-1185">Reference proteome</keyword>
<dbReference type="SUPFAM" id="SSF53098">
    <property type="entry name" value="Ribonuclease H-like"/>
    <property type="match status" value="1"/>
</dbReference>
<dbReference type="InterPro" id="IPR012337">
    <property type="entry name" value="RNaseH-like_sf"/>
</dbReference>
<protein>
    <submittedName>
        <fullName evidence="2">Integrase core domain-containing protein</fullName>
    </submittedName>
</protein>
<dbReference type="Proteomes" id="UP000184295">
    <property type="component" value="Unassembled WGS sequence"/>
</dbReference>
<dbReference type="InterPro" id="IPR001584">
    <property type="entry name" value="Integrase_cat-core"/>
</dbReference>
<dbReference type="GO" id="GO:0015074">
    <property type="term" value="P:DNA integration"/>
    <property type="evidence" value="ECO:0007669"/>
    <property type="project" value="InterPro"/>
</dbReference>
<reference evidence="3" key="1">
    <citation type="submission" date="2016-11" db="EMBL/GenBank/DDBJ databases">
        <authorList>
            <person name="Varghese N."/>
            <person name="Submissions S."/>
        </authorList>
    </citation>
    <scope>NUCLEOTIDE SEQUENCE [LARGE SCALE GENOMIC DNA]</scope>
    <source>
        <strain evidence="3">DSM 19514</strain>
    </source>
</reference>
<dbReference type="InterPro" id="IPR050900">
    <property type="entry name" value="Transposase_IS3/IS150/IS904"/>
</dbReference>
<dbReference type="Pfam" id="PF13683">
    <property type="entry name" value="rve_3"/>
    <property type="match status" value="1"/>
</dbReference>
<dbReference type="EMBL" id="FQUL01000001">
    <property type="protein sequence ID" value="SHE27081.1"/>
    <property type="molecule type" value="Genomic_DNA"/>
</dbReference>
<evidence type="ECO:0000313" key="3">
    <source>
        <dbReference type="Proteomes" id="UP000184295"/>
    </source>
</evidence>
<dbReference type="GO" id="GO:0003676">
    <property type="term" value="F:nucleic acid binding"/>
    <property type="evidence" value="ECO:0007669"/>
    <property type="project" value="InterPro"/>
</dbReference>
<dbReference type="STRING" id="1121881.SAMN02745225_00015"/>
<feature type="domain" description="Integrase catalytic" evidence="1">
    <location>
        <begin position="1"/>
        <end position="130"/>
    </location>
</feature>
<evidence type="ECO:0000259" key="1">
    <source>
        <dbReference type="PROSITE" id="PS50994"/>
    </source>
</evidence>
<evidence type="ECO:0000313" key="2">
    <source>
        <dbReference type="EMBL" id="SHE27081.1"/>
    </source>
</evidence>
<accession>A0A1M4S4F7</accession>
<proteinExistence type="predicted"/>